<keyword evidence="5 11" id="KW-0812">Transmembrane</keyword>
<comment type="caution">
    <text evidence="12">The sequence shown here is derived from an EMBL/GenBank/DDBJ whole genome shotgun (WGS) entry which is preliminary data.</text>
</comment>
<protein>
    <recommendedName>
        <fullName evidence="9">UDP-galactose transporter homolog 1</fullName>
    </recommendedName>
</protein>
<evidence type="ECO:0000256" key="8">
    <source>
        <dbReference type="ARBA" id="ARBA00023136"/>
    </source>
</evidence>
<feature type="transmembrane region" description="Helical" evidence="11">
    <location>
        <begin position="164"/>
        <end position="185"/>
    </location>
</feature>
<dbReference type="RefSeq" id="XP_064769583.1">
    <property type="nucleotide sequence ID" value="XM_064911992.1"/>
</dbReference>
<dbReference type="InterPro" id="IPR037185">
    <property type="entry name" value="EmrE-like"/>
</dbReference>
<evidence type="ECO:0000256" key="1">
    <source>
        <dbReference type="ARBA" id="ARBA00004477"/>
    </source>
</evidence>
<comment type="subcellular location">
    <subcellularLocation>
        <location evidence="1">Endoplasmic reticulum membrane</location>
        <topology evidence="1">Multi-pass membrane protein</topology>
    </subcellularLocation>
</comment>
<feature type="compositionally biased region" description="Basic and acidic residues" evidence="10">
    <location>
        <begin position="24"/>
        <end position="37"/>
    </location>
</feature>
<feature type="transmembrane region" description="Helical" evidence="11">
    <location>
        <begin position="354"/>
        <end position="376"/>
    </location>
</feature>
<feature type="transmembrane region" description="Helical" evidence="11">
    <location>
        <begin position="194"/>
        <end position="213"/>
    </location>
</feature>
<name>A0ABR1F9Q3_9ASCO</name>
<evidence type="ECO:0000256" key="2">
    <source>
        <dbReference type="ARBA" id="ARBA00010694"/>
    </source>
</evidence>
<dbReference type="InterPro" id="IPR013657">
    <property type="entry name" value="SCL35B1-4/HUT1"/>
</dbReference>
<evidence type="ECO:0000313" key="12">
    <source>
        <dbReference type="EMBL" id="KAK7206550.1"/>
    </source>
</evidence>
<dbReference type="SUPFAM" id="SSF103481">
    <property type="entry name" value="Multidrug resistance efflux transporter EmrE"/>
    <property type="match status" value="1"/>
</dbReference>
<accession>A0ABR1F9Q3</accession>
<evidence type="ECO:0000256" key="11">
    <source>
        <dbReference type="SAM" id="Phobius"/>
    </source>
</evidence>
<feature type="transmembrane region" description="Helical" evidence="11">
    <location>
        <begin position="225"/>
        <end position="243"/>
    </location>
</feature>
<comment type="similarity">
    <text evidence="2">Belongs to the nucleotide-sugar transporter family. SLC35B subfamily.</text>
</comment>
<dbReference type="GeneID" id="90037504"/>
<feature type="compositionally biased region" description="Polar residues" evidence="10">
    <location>
        <begin position="38"/>
        <end position="49"/>
    </location>
</feature>
<evidence type="ECO:0000256" key="6">
    <source>
        <dbReference type="ARBA" id="ARBA00022824"/>
    </source>
</evidence>
<dbReference type="PANTHER" id="PTHR10778:SF10">
    <property type="entry name" value="SOLUTE CARRIER FAMILY 35 MEMBER B1"/>
    <property type="match status" value="1"/>
</dbReference>
<feature type="compositionally biased region" description="Low complexity" evidence="10">
    <location>
        <begin position="1"/>
        <end position="13"/>
    </location>
</feature>
<feature type="transmembrane region" description="Helical" evidence="11">
    <location>
        <begin position="99"/>
        <end position="119"/>
    </location>
</feature>
<evidence type="ECO:0000256" key="9">
    <source>
        <dbReference type="ARBA" id="ARBA00041103"/>
    </source>
</evidence>
<keyword evidence="6" id="KW-0256">Endoplasmic reticulum</keyword>
<feature type="transmembrane region" description="Helical" evidence="11">
    <location>
        <begin position="58"/>
        <end position="79"/>
    </location>
</feature>
<gene>
    <name evidence="12" type="ORF">BZA70DRAFT_274530</name>
</gene>
<proteinExistence type="inferred from homology"/>
<evidence type="ECO:0000256" key="7">
    <source>
        <dbReference type="ARBA" id="ARBA00022989"/>
    </source>
</evidence>
<evidence type="ECO:0000256" key="4">
    <source>
        <dbReference type="ARBA" id="ARBA00022597"/>
    </source>
</evidence>
<keyword evidence="13" id="KW-1185">Reference proteome</keyword>
<keyword evidence="3" id="KW-0813">Transport</keyword>
<sequence>MSASASTASTGGTVTQMHTRARSIRVEKVDIASDSDRSASPTASVSTRASYPPPSSPGVVQLLISVGGIYVSFLTWAVLQERISTTPYGPEGKFFRYSLVINTVQSFCAAIVGFLYTLYSSGQSRESVNVFPNRRIVMQYTLVAATSSLASPFGYASLNHIDYLTLLLGKSCKLLPVMALHVILFRRKYSWSKYMVVLAVTCGVSMFTLYHPSASKKAAAGRQSSSAYGLFLLTINLLFDGLTNSTQDHIFRSQPTITGPKMMCGINVMSTFLTGLFLLSPFSSELSSAIDFFRDYPSVLRDIVLFAVCGAIGQVFIFYTLSKFGSLTLVTVTVTRKMMSMLLSVAWFNHSLSLGQWLGVLMVFGGVGGEALTKYLEKKTKANAKRDDELNGGLLGHDVKMK</sequence>
<keyword evidence="7 11" id="KW-1133">Transmembrane helix</keyword>
<evidence type="ECO:0000313" key="13">
    <source>
        <dbReference type="Proteomes" id="UP001498771"/>
    </source>
</evidence>
<dbReference type="EMBL" id="JBBJBU010000002">
    <property type="protein sequence ID" value="KAK7206550.1"/>
    <property type="molecule type" value="Genomic_DNA"/>
</dbReference>
<evidence type="ECO:0000256" key="3">
    <source>
        <dbReference type="ARBA" id="ARBA00022448"/>
    </source>
</evidence>
<dbReference type="Pfam" id="PF08449">
    <property type="entry name" value="UAA"/>
    <property type="match status" value="1"/>
</dbReference>
<dbReference type="PANTHER" id="PTHR10778">
    <property type="entry name" value="SOLUTE CARRIER FAMILY 35 MEMBER B"/>
    <property type="match status" value="1"/>
</dbReference>
<evidence type="ECO:0000256" key="5">
    <source>
        <dbReference type="ARBA" id="ARBA00022692"/>
    </source>
</evidence>
<dbReference type="Proteomes" id="UP001498771">
    <property type="component" value="Unassembled WGS sequence"/>
</dbReference>
<feature type="transmembrane region" description="Helical" evidence="11">
    <location>
        <begin position="140"/>
        <end position="158"/>
    </location>
</feature>
<feature type="transmembrane region" description="Helical" evidence="11">
    <location>
        <begin position="303"/>
        <end position="321"/>
    </location>
</feature>
<feature type="region of interest" description="Disordered" evidence="10">
    <location>
        <begin position="1"/>
        <end position="55"/>
    </location>
</feature>
<reference evidence="12 13" key="1">
    <citation type="submission" date="2024-03" db="EMBL/GenBank/DDBJ databases">
        <title>Genome-scale model development and genomic sequencing of the oleaginous clade Lipomyces.</title>
        <authorList>
            <consortium name="Lawrence Berkeley National Laboratory"/>
            <person name="Czajka J.J."/>
            <person name="Han Y."/>
            <person name="Kim J."/>
            <person name="Mondo S.J."/>
            <person name="Hofstad B.A."/>
            <person name="Robles A."/>
            <person name="Haridas S."/>
            <person name="Riley R."/>
            <person name="LaButti K."/>
            <person name="Pangilinan J."/>
            <person name="Andreopoulos W."/>
            <person name="Lipzen A."/>
            <person name="Yan J."/>
            <person name="Wang M."/>
            <person name="Ng V."/>
            <person name="Grigoriev I.V."/>
            <person name="Spatafora J.W."/>
            <person name="Magnuson J.K."/>
            <person name="Baker S.E."/>
            <person name="Pomraning K.R."/>
        </authorList>
    </citation>
    <scope>NUCLEOTIDE SEQUENCE [LARGE SCALE GENOMIC DNA]</scope>
    <source>
        <strain evidence="12 13">Phaff 52-87</strain>
    </source>
</reference>
<keyword evidence="4" id="KW-0762">Sugar transport</keyword>
<feature type="transmembrane region" description="Helical" evidence="11">
    <location>
        <begin position="264"/>
        <end position="283"/>
    </location>
</feature>
<keyword evidence="8 11" id="KW-0472">Membrane</keyword>
<organism evidence="12 13">
    <name type="scientific">Myxozyma melibiosi</name>
    <dbReference type="NCBI Taxonomy" id="54550"/>
    <lineage>
        <taxon>Eukaryota</taxon>
        <taxon>Fungi</taxon>
        <taxon>Dikarya</taxon>
        <taxon>Ascomycota</taxon>
        <taxon>Saccharomycotina</taxon>
        <taxon>Lipomycetes</taxon>
        <taxon>Lipomycetales</taxon>
        <taxon>Lipomycetaceae</taxon>
        <taxon>Myxozyma</taxon>
    </lineage>
</organism>
<evidence type="ECO:0000256" key="10">
    <source>
        <dbReference type="SAM" id="MobiDB-lite"/>
    </source>
</evidence>